<evidence type="ECO:0000313" key="1">
    <source>
        <dbReference type="EMBL" id="EHK26197.1"/>
    </source>
</evidence>
<dbReference type="VEuPathDB" id="FungiDB:TRIVIDRAFT_197618"/>
<dbReference type="GeneID" id="25790003"/>
<dbReference type="InParanoid" id="G9MHK9"/>
<dbReference type="HOGENOM" id="CLU_1337666_0_0_1"/>
<dbReference type="OrthoDB" id="10521651at2759"/>
<dbReference type="RefSeq" id="XP_013960411.1">
    <property type="nucleotide sequence ID" value="XM_014104936.1"/>
</dbReference>
<dbReference type="Proteomes" id="UP000007115">
    <property type="component" value="Unassembled WGS sequence"/>
</dbReference>
<keyword evidence="2" id="KW-1185">Reference proteome</keyword>
<dbReference type="AlphaFoldDB" id="G9MHK9"/>
<proteinExistence type="predicted"/>
<gene>
    <name evidence="1" type="ORF">TRIVIDRAFT_197618</name>
</gene>
<name>G9MHK9_HYPVG</name>
<reference evidence="1 2" key="1">
    <citation type="journal article" date="2011" name="Genome Biol.">
        <title>Comparative genome sequence analysis underscores mycoparasitism as the ancestral life style of Trichoderma.</title>
        <authorList>
            <person name="Kubicek C.P."/>
            <person name="Herrera-Estrella A."/>
            <person name="Seidl-Seiboth V."/>
            <person name="Martinez D.A."/>
            <person name="Druzhinina I.S."/>
            <person name="Thon M."/>
            <person name="Zeilinger S."/>
            <person name="Casas-Flores S."/>
            <person name="Horwitz B.A."/>
            <person name="Mukherjee P.K."/>
            <person name="Mukherjee M."/>
            <person name="Kredics L."/>
            <person name="Alcaraz L.D."/>
            <person name="Aerts A."/>
            <person name="Antal Z."/>
            <person name="Atanasova L."/>
            <person name="Cervantes-Badillo M.G."/>
            <person name="Challacombe J."/>
            <person name="Chertkov O."/>
            <person name="McCluskey K."/>
            <person name="Coulpier F."/>
            <person name="Deshpande N."/>
            <person name="von Doehren H."/>
            <person name="Ebbole D.J."/>
            <person name="Esquivel-Naranjo E.U."/>
            <person name="Fekete E."/>
            <person name="Flipphi M."/>
            <person name="Glaser F."/>
            <person name="Gomez-Rodriguez E.Y."/>
            <person name="Gruber S."/>
            <person name="Han C."/>
            <person name="Henrissat B."/>
            <person name="Hermosa R."/>
            <person name="Hernandez-Onate M."/>
            <person name="Karaffa L."/>
            <person name="Kosti I."/>
            <person name="Le Crom S."/>
            <person name="Lindquist E."/>
            <person name="Lucas S."/>
            <person name="Luebeck M."/>
            <person name="Luebeck P.S."/>
            <person name="Margeot A."/>
            <person name="Metz B."/>
            <person name="Misra M."/>
            <person name="Nevalainen H."/>
            <person name="Omann M."/>
            <person name="Packer N."/>
            <person name="Perrone G."/>
            <person name="Uresti-Rivera E.E."/>
            <person name="Salamov A."/>
            <person name="Schmoll M."/>
            <person name="Seiboth B."/>
            <person name="Shapiro H."/>
            <person name="Sukno S."/>
            <person name="Tamayo-Ramos J.A."/>
            <person name="Tisch D."/>
            <person name="Wiest A."/>
            <person name="Wilkinson H.H."/>
            <person name="Zhang M."/>
            <person name="Coutinho P.M."/>
            <person name="Kenerley C.M."/>
            <person name="Monte E."/>
            <person name="Baker S.E."/>
            <person name="Grigoriev I.V."/>
        </authorList>
    </citation>
    <scope>NUCLEOTIDE SEQUENCE [LARGE SCALE GENOMIC DNA]</scope>
    <source>
        <strain evidence="2">Gv29-8 / FGSC 10586</strain>
    </source>
</reference>
<evidence type="ECO:0000313" key="2">
    <source>
        <dbReference type="Proteomes" id="UP000007115"/>
    </source>
</evidence>
<dbReference type="EMBL" id="ABDF02000002">
    <property type="protein sequence ID" value="EHK26197.1"/>
    <property type="molecule type" value="Genomic_DNA"/>
</dbReference>
<comment type="caution">
    <text evidence="1">The sequence shown here is derived from an EMBL/GenBank/DDBJ whole genome shotgun (WGS) entry which is preliminary data.</text>
</comment>
<accession>G9MHK9</accession>
<sequence>MPRSPHLDGELTPGLLRKKTLQIRFSVPLLDQTSIVRHLWCLLCREYIEQVRSTNPIVRRPETCTSTASNTALVVGRVWHTPAFMAPRLCNRPSRYPQPSCKGSKLTCAAACDEASGAEEKVDAAHYLLRQPVIECLVADGGDEDSINAAGECCKLHKGNGNSSHLATIAGTQTTELNDDGEAVIAFYSVLDPTSNTDETGDASR</sequence>
<organism evidence="1 2">
    <name type="scientific">Hypocrea virens (strain Gv29-8 / FGSC 10586)</name>
    <name type="common">Gliocladium virens</name>
    <name type="synonym">Trichoderma virens</name>
    <dbReference type="NCBI Taxonomy" id="413071"/>
    <lineage>
        <taxon>Eukaryota</taxon>
        <taxon>Fungi</taxon>
        <taxon>Dikarya</taxon>
        <taxon>Ascomycota</taxon>
        <taxon>Pezizomycotina</taxon>
        <taxon>Sordariomycetes</taxon>
        <taxon>Hypocreomycetidae</taxon>
        <taxon>Hypocreales</taxon>
        <taxon>Hypocreaceae</taxon>
        <taxon>Trichoderma</taxon>
    </lineage>
</organism>
<protein>
    <submittedName>
        <fullName evidence="1">Uncharacterized protein</fullName>
    </submittedName>
</protein>